<dbReference type="Pfam" id="PF00677">
    <property type="entry name" value="Lum_binding"/>
    <property type="match status" value="2"/>
</dbReference>
<dbReference type="AlphaFoldDB" id="A0A150P8F6"/>
<dbReference type="FunFam" id="2.40.30.20:FF:000004">
    <property type="entry name" value="Riboflavin synthase, alpha subunit"/>
    <property type="match status" value="1"/>
</dbReference>
<gene>
    <name evidence="13" type="ORF">BE04_16090</name>
</gene>
<keyword evidence="8" id="KW-0677">Repeat</keyword>
<evidence type="ECO:0000256" key="2">
    <source>
        <dbReference type="ARBA" id="ARBA00002803"/>
    </source>
</evidence>
<dbReference type="InterPro" id="IPR001783">
    <property type="entry name" value="Lumazine-bd"/>
</dbReference>
<evidence type="ECO:0000256" key="5">
    <source>
        <dbReference type="ARBA" id="ARBA00013950"/>
    </source>
</evidence>
<dbReference type="InterPro" id="IPR023366">
    <property type="entry name" value="ATP_synth_asu-like_sf"/>
</dbReference>
<dbReference type="GO" id="GO:0004746">
    <property type="term" value="F:riboflavin synthase activity"/>
    <property type="evidence" value="ECO:0007669"/>
    <property type="project" value="UniProtKB-UniRule"/>
</dbReference>
<sequence>MFTGLVETIGVLRRRSGGAVARALIEASLGPLTLGESVSVNGACLTVDRIAPGGFECDMSSETLARTTLGALSVGARVHLERATPLGARMGGHVVLGHVDGLGRVVEQSRAGDALRMRVSAPTDLAPFLAPKGSIAVDGASLTLNAVSTPGSAETWFDVMLVPHTIGRTLLGELRPGAAVNLEVDVLARYVARTLQVASIAGLHSLSSRDAREGDASAERGEERGNTGENADHDERLLAKLRAGGFW</sequence>
<evidence type="ECO:0000313" key="13">
    <source>
        <dbReference type="EMBL" id="KYF51778.1"/>
    </source>
</evidence>
<evidence type="ECO:0000256" key="3">
    <source>
        <dbReference type="ARBA" id="ARBA00004887"/>
    </source>
</evidence>
<accession>A0A150P8F6</accession>
<organism evidence="13 14">
    <name type="scientific">Sorangium cellulosum</name>
    <name type="common">Polyangium cellulosum</name>
    <dbReference type="NCBI Taxonomy" id="56"/>
    <lineage>
        <taxon>Bacteria</taxon>
        <taxon>Pseudomonadati</taxon>
        <taxon>Myxococcota</taxon>
        <taxon>Polyangia</taxon>
        <taxon>Polyangiales</taxon>
        <taxon>Polyangiaceae</taxon>
        <taxon>Sorangium</taxon>
    </lineage>
</organism>
<evidence type="ECO:0000313" key="14">
    <source>
        <dbReference type="Proteomes" id="UP000075604"/>
    </source>
</evidence>
<name>A0A150P8F6_SORCE</name>
<dbReference type="NCBIfam" id="NF006767">
    <property type="entry name" value="PRK09289.1"/>
    <property type="match status" value="1"/>
</dbReference>
<feature type="repeat" description="Lumazine-binding" evidence="10">
    <location>
        <begin position="94"/>
        <end position="195"/>
    </location>
</feature>
<proteinExistence type="predicted"/>
<dbReference type="PANTHER" id="PTHR21098:SF12">
    <property type="entry name" value="RIBOFLAVIN SYNTHASE"/>
    <property type="match status" value="1"/>
</dbReference>
<protein>
    <recommendedName>
        <fullName evidence="5 9">Riboflavin synthase</fullName>
        <ecNumber evidence="4 9">2.5.1.9</ecNumber>
    </recommendedName>
</protein>
<evidence type="ECO:0000256" key="10">
    <source>
        <dbReference type="PROSITE-ProRule" id="PRU00524"/>
    </source>
</evidence>
<comment type="pathway">
    <text evidence="3">Cofactor biosynthesis; riboflavin biosynthesis; riboflavin from 2-hydroxy-3-oxobutyl phosphate and 5-amino-6-(D-ribitylamino)uracil: step 2/2.</text>
</comment>
<dbReference type="SUPFAM" id="SSF63380">
    <property type="entry name" value="Riboflavin synthase domain-like"/>
    <property type="match status" value="2"/>
</dbReference>
<reference evidence="13 14" key="1">
    <citation type="submission" date="2014-02" db="EMBL/GenBank/DDBJ databases">
        <title>The small core and large imbalanced accessory genome model reveals a collaborative survival strategy of Sorangium cellulosum strains in nature.</title>
        <authorList>
            <person name="Han K."/>
            <person name="Peng R."/>
            <person name="Blom J."/>
            <person name="Li Y.-Z."/>
        </authorList>
    </citation>
    <scope>NUCLEOTIDE SEQUENCE [LARGE SCALE GENOMIC DNA]</scope>
    <source>
        <strain evidence="13 14">So0157-18</strain>
    </source>
</reference>
<feature type="repeat" description="Lumazine-binding" evidence="10">
    <location>
        <begin position="1"/>
        <end position="93"/>
    </location>
</feature>
<dbReference type="PROSITE" id="PS51177">
    <property type="entry name" value="LUMAZINE_BIND"/>
    <property type="match status" value="2"/>
</dbReference>
<evidence type="ECO:0000256" key="6">
    <source>
        <dbReference type="ARBA" id="ARBA00022619"/>
    </source>
</evidence>
<comment type="function">
    <text evidence="2">Catalyzes the dismutation of two molecules of 6,7-dimethyl-8-ribityllumazine, resulting in the formation of riboflavin and 5-amino-6-(D-ribitylamino)uracil.</text>
</comment>
<evidence type="ECO:0000256" key="8">
    <source>
        <dbReference type="ARBA" id="ARBA00022737"/>
    </source>
</evidence>
<keyword evidence="7" id="KW-0808">Transferase</keyword>
<dbReference type="EMBL" id="JELX01003614">
    <property type="protein sequence ID" value="KYF51778.1"/>
    <property type="molecule type" value="Genomic_DNA"/>
</dbReference>
<comment type="catalytic activity">
    <reaction evidence="1">
        <text>2 6,7-dimethyl-8-(1-D-ribityl)lumazine + H(+) = 5-amino-6-(D-ribitylamino)uracil + riboflavin</text>
        <dbReference type="Rhea" id="RHEA:20772"/>
        <dbReference type="ChEBI" id="CHEBI:15378"/>
        <dbReference type="ChEBI" id="CHEBI:15934"/>
        <dbReference type="ChEBI" id="CHEBI:57986"/>
        <dbReference type="ChEBI" id="CHEBI:58201"/>
        <dbReference type="EC" id="2.5.1.9"/>
    </reaction>
</comment>
<keyword evidence="6" id="KW-0686">Riboflavin biosynthesis</keyword>
<comment type="caution">
    <text evidence="13">The sequence shown here is derived from an EMBL/GenBank/DDBJ whole genome shotgun (WGS) entry which is preliminary data.</text>
</comment>
<dbReference type="EC" id="2.5.1.9" evidence="4 9"/>
<dbReference type="InterPro" id="IPR017938">
    <property type="entry name" value="Riboflavin_synthase-like_b-brl"/>
</dbReference>
<dbReference type="Gene3D" id="2.40.30.20">
    <property type="match status" value="2"/>
</dbReference>
<feature type="region of interest" description="Disordered" evidence="11">
    <location>
        <begin position="209"/>
        <end position="234"/>
    </location>
</feature>
<dbReference type="PANTHER" id="PTHR21098">
    <property type="entry name" value="RIBOFLAVIN SYNTHASE ALPHA CHAIN"/>
    <property type="match status" value="1"/>
</dbReference>
<dbReference type="Proteomes" id="UP000075604">
    <property type="component" value="Unassembled WGS sequence"/>
</dbReference>
<evidence type="ECO:0000256" key="4">
    <source>
        <dbReference type="ARBA" id="ARBA00012827"/>
    </source>
</evidence>
<evidence type="ECO:0000256" key="11">
    <source>
        <dbReference type="SAM" id="MobiDB-lite"/>
    </source>
</evidence>
<dbReference type="NCBIfam" id="TIGR00187">
    <property type="entry name" value="ribE"/>
    <property type="match status" value="1"/>
</dbReference>
<dbReference type="CDD" id="cd00402">
    <property type="entry name" value="Riboflavin_synthase_like"/>
    <property type="match status" value="1"/>
</dbReference>
<feature type="domain" description="Lumazine-binding" evidence="12">
    <location>
        <begin position="94"/>
        <end position="195"/>
    </location>
</feature>
<dbReference type="PIRSF" id="PIRSF000498">
    <property type="entry name" value="Riboflavin_syn_A"/>
    <property type="match status" value="1"/>
</dbReference>
<evidence type="ECO:0000259" key="12">
    <source>
        <dbReference type="PROSITE" id="PS51177"/>
    </source>
</evidence>
<evidence type="ECO:0000256" key="7">
    <source>
        <dbReference type="ARBA" id="ARBA00022679"/>
    </source>
</evidence>
<dbReference type="InterPro" id="IPR026017">
    <property type="entry name" value="Lumazine-bd_dom"/>
</dbReference>
<evidence type="ECO:0000256" key="1">
    <source>
        <dbReference type="ARBA" id="ARBA00000968"/>
    </source>
</evidence>
<evidence type="ECO:0000256" key="9">
    <source>
        <dbReference type="NCBIfam" id="TIGR00187"/>
    </source>
</evidence>
<dbReference type="GO" id="GO:0009231">
    <property type="term" value="P:riboflavin biosynthetic process"/>
    <property type="evidence" value="ECO:0007669"/>
    <property type="project" value="UniProtKB-KW"/>
</dbReference>
<feature type="domain" description="Lumazine-binding" evidence="12">
    <location>
        <begin position="1"/>
        <end position="93"/>
    </location>
</feature>